<name>A0A3N4KLA7_9PEZI</name>
<gene>
    <name evidence="2" type="ORF">P167DRAFT_594845</name>
</gene>
<keyword evidence="3" id="KW-1185">Reference proteome</keyword>
<dbReference type="EMBL" id="ML119155">
    <property type="protein sequence ID" value="RPB09121.1"/>
    <property type="molecule type" value="Genomic_DNA"/>
</dbReference>
<evidence type="ECO:0000313" key="3">
    <source>
        <dbReference type="Proteomes" id="UP000277580"/>
    </source>
</evidence>
<sequence length="335" mass="36846">MASGSHNEKLHYQRRRYTVAELLVMGKTLPFVCCPVANFKPVAWTENILITVVPTSNPNEKHKARMIATKLGTHRPSNLINSRQEQEATERLVPKRKASLRGTIAKQQALATIPEVLTLKSIIATEALMQPVSLDYRLSGGYGKNIEIEKGQANNVGLTTSMHAFVPGGTLKTPPMTALNAGDLRDWEMGGNTLDHRMNTLSLADGLGLQRASSNAEIPPRASNLSFSTKQKLPAENGRENVRTVSMTTAAANQTVKHKNNLSSGTFLPTPRNLMNERSSGDEQRAWIDYMLARPIMSASRSAPQIKEPLGASIDDFVDPDRFKPLDDFYLDGIN</sequence>
<dbReference type="InParanoid" id="A0A3N4KLA7"/>
<accession>A0A3N4KLA7</accession>
<dbReference type="OrthoDB" id="5341512at2759"/>
<proteinExistence type="predicted"/>
<dbReference type="AlphaFoldDB" id="A0A3N4KLA7"/>
<dbReference type="Proteomes" id="UP000277580">
    <property type="component" value="Unassembled WGS sequence"/>
</dbReference>
<evidence type="ECO:0000313" key="2">
    <source>
        <dbReference type="EMBL" id="RPB09121.1"/>
    </source>
</evidence>
<evidence type="ECO:0000256" key="1">
    <source>
        <dbReference type="SAM" id="MobiDB-lite"/>
    </source>
</evidence>
<reference evidence="2 3" key="1">
    <citation type="journal article" date="2018" name="Nat. Ecol. Evol.">
        <title>Pezizomycetes genomes reveal the molecular basis of ectomycorrhizal truffle lifestyle.</title>
        <authorList>
            <person name="Murat C."/>
            <person name="Payen T."/>
            <person name="Noel B."/>
            <person name="Kuo A."/>
            <person name="Morin E."/>
            <person name="Chen J."/>
            <person name="Kohler A."/>
            <person name="Krizsan K."/>
            <person name="Balestrini R."/>
            <person name="Da Silva C."/>
            <person name="Montanini B."/>
            <person name="Hainaut M."/>
            <person name="Levati E."/>
            <person name="Barry K.W."/>
            <person name="Belfiori B."/>
            <person name="Cichocki N."/>
            <person name="Clum A."/>
            <person name="Dockter R.B."/>
            <person name="Fauchery L."/>
            <person name="Guy J."/>
            <person name="Iotti M."/>
            <person name="Le Tacon F."/>
            <person name="Lindquist E.A."/>
            <person name="Lipzen A."/>
            <person name="Malagnac F."/>
            <person name="Mello A."/>
            <person name="Molinier V."/>
            <person name="Miyauchi S."/>
            <person name="Poulain J."/>
            <person name="Riccioni C."/>
            <person name="Rubini A."/>
            <person name="Sitrit Y."/>
            <person name="Splivallo R."/>
            <person name="Traeger S."/>
            <person name="Wang M."/>
            <person name="Zifcakova L."/>
            <person name="Wipf D."/>
            <person name="Zambonelli A."/>
            <person name="Paolocci F."/>
            <person name="Nowrousian M."/>
            <person name="Ottonello S."/>
            <person name="Baldrian P."/>
            <person name="Spatafora J.W."/>
            <person name="Henrissat B."/>
            <person name="Nagy L.G."/>
            <person name="Aury J.M."/>
            <person name="Wincker P."/>
            <person name="Grigoriev I.V."/>
            <person name="Bonfante P."/>
            <person name="Martin F.M."/>
        </authorList>
    </citation>
    <scope>NUCLEOTIDE SEQUENCE [LARGE SCALE GENOMIC DNA]</scope>
    <source>
        <strain evidence="2 3">CCBAS932</strain>
    </source>
</reference>
<feature type="region of interest" description="Disordered" evidence="1">
    <location>
        <begin position="261"/>
        <end position="280"/>
    </location>
</feature>
<protein>
    <submittedName>
        <fullName evidence="2">Uncharacterized protein</fullName>
    </submittedName>
</protein>
<organism evidence="2 3">
    <name type="scientific">Morchella conica CCBAS932</name>
    <dbReference type="NCBI Taxonomy" id="1392247"/>
    <lineage>
        <taxon>Eukaryota</taxon>
        <taxon>Fungi</taxon>
        <taxon>Dikarya</taxon>
        <taxon>Ascomycota</taxon>
        <taxon>Pezizomycotina</taxon>
        <taxon>Pezizomycetes</taxon>
        <taxon>Pezizales</taxon>
        <taxon>Morchellaceae</taxon>
        <taxon>Morchella</taxon>
    </lineage>
</organism>